<dbReference type="EMBL" id="JAVDQH010000020">
    <property type="protein sequence ID" value="MDR6245970.1"/>
    <property type="molecule type" value="Genomic_DNA"/>
</dbReference>
<organism evidence="1 2">
    <name type="scientific">Paenibacillus hunanensis</name>
    <dbReference type="NCBI Taxonomy" id="539262"/>
    <lineage>
        <taxon>Bacteria</taxon>
        <taxon>Bacillati</taxon>
        <taxon>Bacillota</taxon>
        <taxon>Bacilli</taxon>
        <taxon>Bacillales</taxon>
        <taxon>Paenibacillaceae</taxon>
        <taxon>Paenibacillus</taxon>
    </lineage>
</organism>
<accession>A0ABU1J391</accession>
<proteinExistence type="predicted"/>
<sequence length="147" mass="16445">MTQSNIKISQRSAMLIERLRGEGITNEQLLQAIQERSTEPLAGSETAAGMNLDEWIDYAAEHGEQLADAIRAGYRMTFTTVPGAGNWLRFALGLEEGQHYTVPEEGRMDDLQLDEMQFQRIADAMAMNWVLVRQPNGSASLMLKSLQ</sequence>
<protein>
    <submittedName>
        <fullName evidence="1">Uncharacterized protein</fullName>
    </submittedName>
</protein>
<comment type="caution">
    <text evidence="1">The sequence shown here is derived from an EMBL/GenBank/DDBJ whole genome shotgun (WGS) entry which is preliminary data.</text>
</comment>
<dbReference type="RefSeq" id="WP_188777094.1">
    <property type="nucleotide sequence ID" value="NZ_BMMB01000008.1"/>
</dbReference>
<reference evidence="1 2" key="1">
    <citation type="submission" date="2023-07" db="EMBL/GenBank/DDBJ databases">
        <title>Genomic Encyclopedia of Type Strains, Phase IV (KMG-IV): sequencing the most valuable type-strain genomes for metagenomic binning, comparative biology and taxonomic classification.</title>
        <authorList>
            <person name="Goeker M."/>
        </authorList>
    </citation>
    <scope>NUCLEOTIDE SEQUENCE [LARGE SCALE GENOMIC DNA]</scope>
    <source>
        <strain evidence="1 2">DSM 22170</strain>
    </source>
</reference>
<evidence type="ECO:0000313" key="1">
    <source>
        <dbReference type="EMBL" id="MDR6245970.1"/>
    </source>
</evidence>
<dbReference type="Proteomes" id="UP001185028">
    <property type="component" value="Unassembled WGS sequence"/>
</dbReference>
<keyword evidence="2" id="KW-1185">Reference proteome</keyword>
<gene>
    <name evidence="1" type="ORF">JOC58_003886</name>
</gene>
<evidence type="ECO:0000313" key="2">
    <source>
        <dbReference type="Proteomes" id="UP001185028"/>
    </source>
</evidence>
<name>A0ABU1J391_9BACL</name>